<evidence type="ECO:0000259" key="9">
    <source>
        <dbReference type="Pfam" id="PF24575"/>
    </source>
</evidence>
<proteinExistence type="inferred from homology"/>
<evidence type="ECO:0000256" key="5">
    <source>
        <dbReference type="ARBA" id="ARBA00023136"/>
    </source>
</evidence>
<dbReference type="HOGENOM" id="CLU_034927_1_0_4"/>
<dbReference type="EMBL" id="ADCY02000026">
    <property type="protein sequence ID" value="EFG29992.2"/>
    <property type="molecule type" value="Genomic_DNA"/>
</dbReference>
<keyword evidence="2" id="KW-1134">Transmembrane beta strand</keyword>
<evidence type="ECO:0000313" key="11">
    <source>
        <dbReference type="Proteomes" id="UP000017813"/>
    </source>
</evidence>
<keyword evidence="11" id="KW-1185">Reference proteome</keyword>
<dbReference type="eggNOG" id="COG4783">
    <property type="taxonomic scope" value="Bacteria"/>
</dbReference>
<evidence type="ECO:0000313" key="10">
    <source>
        <dbReference type="EMBL" id="EFG29992.2"/>
    </source>
</evidence>
<evidence type="ECO:0000256" key="1">
    <source>
        <dbReference type="ARBA" id="ARBA00004571"/>
    </source>
</evidence>
<dbReference type="InterPro" id="IPR011990">
    <property type="entry name" value="TPR-like_helical_dom_sf"/>
</dbReference>
<dbReference type="SUPFAM" id="SSF48452">
    <property type="entry name" value="TPR-like"/>
    <property type="match status" value="1"/>
</dbReference>
<dbReference type="Gene3D" id="1.25.40.10">
    <property type="entry name" value="Tetratricopeptide repeat domain"/>
    <property type="match status" value="1"/>
</dbReference>
<dbReference type="InterPro" id="IPR057556">
    <property type="entry name" value="TPR_Slam"/>
</dbReference>
<evidence type="ECO:0000256" key="3">
    <source>
        <dbReference type="ARBA" id="ARBA00022692"/>
    </source>
</evidence>
<dbReference type="InterPro" id="IPR007655">
    <property type="entry name" value="Slam_C"/>
</dbReference>
<keyword evidence="5" id="KW-0472">Membrane</keyword>
<comment type="caution">
    <text evidence="10">The sequence shown here is derived from an EMBL/GenBank/DDBJ whole genome shotgun (WGS) entry which is preliminary data.</text>
</comment>
<dbReference type="Proteomes" id="UP000017813">
    <property type="component" value="Unassembled WGS sequence"/>
</dbReference>
<dbReference type="GO" id="GO:0009279">
    <property type="term" value="C:cell outer membrane"/>
    <property type="evidence" value="ECO:0007669"/>
    <property type="project" value="UniProtKB-SubCell"/>
</dbReference>
<comment type="subcellular location">
    <subcellularLocation>
        <location evidence="1">Cell outer membrane</location>
        <topology evidence="1">Multi-pass membrane protein</topology>
    </subcellularLocation>
</comment>
<dbReference type="STRING" id="641147.HMPREF9021_02190"/>
<reference evidence="10 11" key="2">
    <citation type="submission" date="2011-10" db="EMBL/GenBank/DDBJ databases">
        <title>The Genome Sequence of Simonsiella muelleri ATCC 29453.</title>
        <authorList>
            <consortium name="The Broad Institute Genome Sequencing Platform"/>
            <consortium name="The Broad Institute Genome Sequencing Center for Infectious Disease"/>
            <person name="Earl A."/>
            <person name="Ward D."/>
            <person name="Feldgarden M."/>
            <person name="Gevers D."/>
            <person name="Izard J."/>
            <person name="Baranova O.V."/>
            <person name="Blanton J.M."/>
            <person name="Tanner A.C."/>
            <person name="Dewhirst F."/>
            <person name="Young S.K."/>
            <person name="Zeng Q."/>
            <person name="Gargeya S."/>
            <person name="Fitzgerald M."/>
            <person name="Haas B."/>
            <person name="Abouelleil A."/>
            <person name="Alvarado L."/>
            <person name="Arachchi H.M."/>
            <person name="Berlin A."/>
            <person name="Brown A."/>
            <person name="Chapman S.B."/>
            <person name="Chen Z."/>
            <person name="Dunbar C."/>
            <person name="Freedman E."/>
            <person name="Gearin G."/>
            <person name="Goldberg J."/>
            <person name="Griggs A."/>
            <person name="Gujja S."/>
            <person name="Heiman D."/>
            <person name="Howarth C."/>
            <person name="Larson L."/>
            <person name="Lui A."/>
            <person name="MacDonald P.J.P."/>
            <person name="Montmayeur A."/>
            <person name="Murphy C."/>
            <person name="Neiman D."/>
            <person name="Pearson M."/>
            <person name="Priest M."/>
            <person name="Roberts A."/>
            <person name="Saif S."/>
            <person name="Shea T."/>
            <person name="Shenoy N."/>
            <person name="Sisk P."/>
            <person name="Stolte C."/>
            <person name="Sykes S."/>
            <person name="Wortman J."/>
            <person name="Nusbaum C."/>
            <person name="Birren B."/>
        </authorList>
    </citation>
    <scope>NUCLEOTIDE SEQUENCE [LARGE SCALE GENOMIC DNA]</scope>
    <source>
        <strain evidence="10 11">ATCC 29453</strain>
    </source>
</reference>
<organism evidence="10 11">
    <name type="scientific">Simonsiella muelleri ATCC 29453</name>
    <dbReference type="NCBI Taxonomy" id="641147"/>
    <lineage>
        <taxon>Bacteria</taxon>
        <taxon>Pseudomonadati</taxon>
        <taxon>Pseudomonadota</taxon>
        <taxon>Betaproteobacteria</taxon>
        <taxon>Neisseriales</taxon>
        <taxon>Neisseriaceae</taxon>
        <taxon>Simonsiella</taxon>
    </lineage>
</organism>
<feature type="domain" description="Surface lipoprotein assembly modifier C-terminal" evidence="8">
    <location>
        <begin position="183"/>
        <end position="463"/>
    </location>
</feature>
<feature type="domain" description="Surface lipoprotein assembly modifier N-terminal TPR repeats region" evidence="9">
    <location>
        <begin position="50"/>
        <end position="152"/>
    </location>
</feature>
<dbReference type="KEGG" id="smur:BWP33_04035"/>
<comment type="similarity">
    <text evidence="7">Belongs to the Slam family.</text>
</comment>
<dbReference type="Pfam" id="PF24575">
    <property type="entry name" value="TPR_Slam"/>
    <property type="match status" value="1"/>
</dbReference>
<evidence type="ECO:0000256" key="6">
    <source>
        <dbReference type="ARBA" id="ARBA00023237"/>
    </source>
</evidence>
<evidence type="ECO:0000259" key="8">
    <source>
        <dbReference type="Pfam" id="PF04575"/>
    </source>
</evidence>
<evidence type="ECO:0000256" key="2">
    <source>
        <dbReference type="ARBA" id="ARBA00022452"/>
    </source>
</evidence>
<sequence>MLTSWVTAAPVATPSDSIDNLTKESSYNPSVQFAVPQKPIHDAYKSKVFMNSEEFLQHPDLLKNALDTAILRENTSVVRFLLPLYDRLPENQRDKTLGEYAHAIVASADGQYAQAEQQLRALLVQNPEYAPVRLQLARVLAKDGQLRDAAKEIDTLKQTPDMPNETTQYLEQFDHYLVKEQAWKFNANTYYIQDDNVGRVPQQRQYGYWRFSEPKSAHGVGYDLSAQKNMSLKGHWATRVNVSTSGKFYWDAHDYDDLQTHAEVGTIWRNAKREISVSPFYERRWYGSKPYSHNAGGVLRYSEILSPKWQVWGAWQSAYKKHDKRQFLDGANHAGSVTLVYAPDPKQYFVMGGGSGYQAAKDKSEAYSQTNARVGWHRQWKNTFDLTTDFNFLVQSRHYQAPDFFNIKRRDKEYMTRVSVSSPKFSWKGFEPRLNWTWSRINSNHFYYRYKNHRVFIDVSKQFK</sequence>
<evidence type="ECO:0000256" key="7">
    <source>
        <dbReference type="ARBA" id="ARBA00023609"/>
    </source>
</evidence>
<reference evidence="10 11" key="1">
    <citation type="submission" date="2010-03" db="EMBL/GenBank/DDBJ databases">
        <authorList>
            <consortium name="The Broad Institute Genome Sequencing Platform"/>
            <person name="Ward D."/>
            <person name="Earl A."/>
            <person name="Feldgarden M."/>
            <person name="Gevers D."/>
            <person name="Young S."/>
            <person name="Zeng Q."/>
            <person name="Koehrsen M."/>
            <person name="Alvarado L."/>
            <person name="Berlin A.M."/>
            <person name="Borenstein D."/>
            <person name="Chapman S.B."/>
            <person name="Chen Z."/>
            <person name="Engels R."/>
            <person name="Freedman E."/>
            <person name="Gellesch M."/>
            <person name="Goldberg J."/>
            <person name="Griggs A."/>
            <person name="Gujja S."/>
            <person name="Heilman E.R."/>
            <person name="Heiman D.I."/>
            <person name="Hepburn T.A."/>
            <person name="Howarth C."/>
            <person name="Jen D."/>
            <person name="Larson L."/>
            <person name="Mehta T."/>
            <person name="Park D."/>
            <person name="Pearson M."/>
            <person name="Richards J."/>
            <person name="Roberts A."/>
            <person name="Saif S."/>
            <person name="Shea T.D."/>
            <person name="Shenoy N."/>
            <person name="Sisk P."/>
            <person name="Stolte C."/>
            <person name="Sykes S.N."/>
            <person name="Walk T."/>
            <person name="White J."/>
            <person name="Yandava C."/>
            <person name="Izard J."/>
            <person name="Baranova O.V."/>
            <person name="Blanton J.M."/>
            <person name="Tanner A.C."/>
            <person name="Dewhirst F."/>
            <person name="Haas B."/>
            <person name="Nusbaum C."/>
            <person name="Birren B."/>
        </authorList>
    </citation>
    <scope>NUCLEOTIDE SEQUENCE [LARGE SCALE GENOMIC DNA]</scope>
    <source>
        <strain evidence="10 11">ATCC 29453</strain>
    </source>
</reference>
<evidence type="ECO:0000256" key="4">
    <source>
        <dbReference type="ARBA" id="ARBA00022729"/>
    </source>
</evidence>
<evidence type="ECO:0008006" key="12">
    <source>
        <dbReference type="Google" id="ProtNLM"/>
    </source>
</evidence>
<protein>
    <recommendedName>
        <fullName evidence="12">DUF560 domain-containing protein</fullName>
    </recommendedName>
</protein>
<keyword evidence="6" id="KW-0998">Cell outer membrane</keyword>
<dbReference type="AlphaFoldDB" id="V9HL08"/>
<name>V9HL08_9NEIS</name>
<dbReference type="Pfam" id="PF04575">
    <property type="entry name" value="SlipAM"/>
    <property type="match status" value="1"/>
</dbReference>
<keyword evidence="4" id="KW-0732">Signal</keyword>
<gene>
    <name evidence="10" type="ORF">HMPREF9021_02190</name>
</gene>
<keyword evidence="3" id="KW-0812">Transmembrane</keyword>
<accession>V9HL08</accession>